<dbReference type="Gene3D" id="3.40.50.2300">
    <property type="match status" value="1"/>
</dbReference>
<dbReference type="PIRSF" id="PIRSF036382">
    <property type="entry name" value="RR_antiterm"/>
    <property type="match status" value="1"/>
</dbReference>
<keyword evidence="3" id="KW-0597">Phosphoprotein</keyword>
<dbReference type="PROSITE" id="PS50921">
    <property type="entry name" value="ANTAR"/>
    <property type="match status" value="1"/>
</dbReference>
<dbReference type="InterPro" id="IPR011006">
    <property type="entry name" value="CheY-like_superfamily"/>
</dbReference>
<dbReference type="SUPFAM" id="SSF52172">
    <property type="entry name" value="CheY-like"/>
    <property type="match status" value="1"/>
</dbReference>
<feature type="domain" description="Response regulatory" evidence="4">
    <location>
        <begin position="11"/>
        <end position="126"/>
    </location>
</feature>
<dbReference type="InterPro" id="IPR036388">
    <property type="entry name" value="WH-like_DNA-bd_sf"/>
</dbReference>
<name>A0A101FHH9_9THEO</name>
<dbReference type="SMART" id="SM01012">
    <property type="entry name" value="ANTAR"/>
    <property type="match status" value="1"/>
</dbReference>
<evidence type="ECO:0000256" key="1">
    <source>
        <dbReference type="ARBA" id="ARBA00018672"/>
    </source>
</evidence>
<proteinExistence type="predicted"/>
<evidence type="ECO:0000313" key="6">
    <source>
        <dbReference type="EMBL" id="KUK37155.1"/>
    </source>
</evidence>
<feature type="domain" description="ANTAR" evidence="5">
    <location>
        <begin position="132"/>
        <end position="193"/>
    </location>
</feature>
<dbReference type="Pfam" id="PF00072">
    <property type="entry name" value="Response_reg"/>
    <property type="match status" value="1"/>
</dbReference>
<dbReference type="Proteomes" id="UP000053326">
    <property type="component" value="Unassembled WGS sequence"/>
</dbReference>
<dbReference type="SMART" id="SM00448">
    <property type="entry name" value="REC"/>
    <property type="match status" value="1"/>
</dbReference>
<dbReference type="PROSITE" id="PS50110">
    <property type="entry name" value="RESPONSE_REGULATORY"/>
    <property type="match status" value="1"/>
</dbReference>
<evidence type="ECO:0000256" key="2">
    <source>
        <dbReference type="ARBA" id="ARBA00024867"/>
    </source>
</evidence>
<evidence type="ECO:0000259" key="4">
    <source>
        <dbReference type="PROSITE" id="PS50110"/>
    </source>
</evidence>
<dbReference type="AlphaFoldDB" id="A0A101FHH9"/>
<accession>A0A101FHH9</accession>
<evidence type="ECO:0000313" key="7">
    <source>
        <dbReference type="Proteomes" id="UP000053326"/>
    </source>
</evidence>
<dbReference type="GO" id="GO:0000160">
    <property type="term" value="P:phosphorelay signal transduction system"/>
    <property type="evidence" value="ECO:0007669"/>
    <property type="project" value="InterPro"/>
</dbReference>
<dbReference type="PATRIC" id="fig|85874.4.peg.1016"/>
<evidence type="ECO:0000256" key="3">
    <source>
        <dbReference type="PROSITE-ProRule" id="PRU00169"/>
    </source>
</evidence>
<dbReference type="Gene3D" id="1.10.10.10">
    <property type="entry name" value="Winged helix-like DNA-binding domain superfamily/Winged helix DNA-binding domain"/>
    <property type="match status" value="1"/>
</dbReference>
<gene>
    <name evidence="6" type="ORF">XD66_0126</name>
</gene>
<comment type="caution">
    <text evidence="6">The sequence shown here is derived from an EMBL/GenBank/DDBJ whole genome shotgun (WGS) entry which is preliminary data.</text>
</comment>
<dbReference type="PANTHER" id="PTHR43228">
    <property type="entry name" value="TWO-COMPONENT RESPONSE REGULATOR"/>
    <property type="match status" value="1"/>
</dbReference>
<protein>
    <recommendedName>
        <fullName evidence="1">Stage 0 sporulation protein A homolog</fullName>
    </recommendedName>
</protein>
<dbReference type="Pfam" id="PF03861">
    <property type="entry name" value="ANTAR"/>
    <property type="match status" value="1"/>
</dbReference>
<organism evidence="6 7">
    <name type="scientific">Thermacetogenium phaeum</name>
    <dbReference type="NCBI Taxonomy" id="85874"/>
    <lineage>
        <taxon>Bacteria</taxon>
        <taxon>Bacillati</taxon>
        <taxon>Bacillota</taxon>
        <taxon>Clostridia</taxon>
        <taxon>Thermoanaerobacterales</taxon>
        <taxon>Thermoanaerobacteraceae</taxon>
        <taxon>Thermacetogenium</taxon>
    </lineage>
</organism>
<dbReference type="InterPro" id="IPR001789">
    <property type="entry name" value="Sig_transdc_resp-reg_receiver"/>
</dbReference>
<dbReference type="InterPro" id="IPR052048">
    <property type="entry name" value="ST_Response_Regulator"/>
</dbReference>
<feature type="modified residue" description="4-aspartylphosphate" evidence="3">
    <location>
        <position position="61"/>
    </location>
</feature>
<dbReference type="EMBL" id="LGFO01000007">
    <property type="protein sequence ID" value="KUK37155.1"/>
    <property type="molecule type" value="Genomic_DNA"/>
</dbReference>
<evidence type="ECO:0000259" key="5">
    <source>
        <dbReference type="PROSITE" id="PS50921"/>
    </source>
</evidence>
<dbReference type="PANTHER" id="PTHR43228:SF1">
    <property type="entry name" value="TWO-COMPONENT RESPONSE REGULATOR ARR22"/>
    <property type="match status" value="1"/>
</dbReference>
<reference evidence="7" key="1">
    <citation type="journal article" date="2015" name="MBio">
        <title>Genome-Resolved Metagenomic Analysis Reveals Roles for Candidate Phyla and Other Microbial Community Members in Biogeochemical Transformations in Oil Reservoirs.</title>
        <authorList>
            <person name="Hu P."/>
            <person name="Tom L."/>
            <person name="Singh A."/>
            <person name="Thomas B.C."/>
            <person name="Baker B.J."/>
            <person name="Piceno Y.M."/>
            <person name="Andersen G.L."/>
            <person name="Banfield J.F."/>
        </authorList>
    </citation>
    <scope>NUCLEOTIDE SEQUENCE [LARGE SCALE GENOMIC DNA]</scope>
</reference>
<sequence length="198" mass="22500">MEKSGRKSRLKVLIADDEPITRMDIKEILQENGYNVVIEAGDGLAAVKLAEIYCPDIVLMDIRMPHLNGIEAAAEISQKIACAIIFLTAYSDITLIEEAKQIPNVVGYIVKPVSEEEILPAVEIGFSCFLRMQTLEKEKEKFKGDLEARKIIEKAKGILMQKYGWSEEFAYKKLRRLSMDQRKPMKEIAEAIIFTDFL</sequence>
<dbReference type="InterPro" id="IPR005561">
    <property type="entry name" value="ANTAR"/>
</dbReference>
<dbReference type="GO" id="GO:0003723">
    <property type="term" value="F:RNA binding"/>
    <property type="evidence" value="ECO:0007669"/>
    <property type="project" value="InterPro"/>
</dbReference>
<comment type="function">
    <text evidence="2">May play the central regulatory role in sporulation. It may be an element of the effector pathway responsible for the activation of sporulation genes in response to nutritional stress. Spo0A may act in concert with spo0H (a sigma factor) to control the expression of some genes that are critical to the sporulation process.</text>
</comment>
<dbReference type="InterPro" id="IPR008327">
    <property type="entry name" value="Sig_transdc_resp-reg_antiterm"/>
</dbReference>